<sequence length="80" mass="9325">MGVSLVMRNDKSNKGNIPHSIVPACAWALWLVQNEVVFKARRFYFDNLWLMTTRCITDWGIHLLRALVVRFVGDQMICEE</sequence>
<organism evidence="1 2">
    <name type="scientific">Acorus calamus</name>
    <name type="common">Sweet flag</name>
    <dbReference type="NCBI Taxonomy" id="4465"/>
    <lineage>
        <taxon>Eukaryota</taxon>
        <taxon>Viridiplantae</taxon>
        <taxon>Streptophyta</taxon>
        <taxon>Embryophyta</taxon>
        <taxon>Tracheophyta</taxon>
        <taxon>Spermatophyta</taxon>
        <taxon>Magnoliopsida</taxon>
        <taxon>Liliopsida</taxon>
        <taxon>Acoraceae</taxon>
        <taxon>Acorus</taxon>
    </lineage>
</organism>
<comment type="caution">
    <text evidence="1">The sequence shown here is derived from an EMBL/GenBank/DDBJ whole genome shotgun (WGS) entry which is preliminary data.</text>
</comment>
<gene>
    <name evidence="1" type="ORF">QJS10_CPB13g00983</name>
</gene>
<dbReference type="Proteomes" id="UP001180020">
    <property type="component" value="Unassembled WGS sequence"/>
</dbReference>
<name>A0AAV9DGQ1_ACOCL</name>
<dbReference type="AlphaFoldDB" id="A0AAV9DGQ1"/>
<proteinExistence type="predicted"/>
<evidence type="ECO:0000313" key="2">
    <source>
        <dbReference type="Proteomes" id="UP001180020"/>
    </source>
</evidence>
<reference evidence="1" key="1">
    <citation type="journal article" date="2023" name="Nat. Commun.">
        <title>Diploid and tetraploid genomes of Acorus and the evolution of monocots.</title>
        <authorList>
            <person name="Ma L."/>
            <person name="Liu K.W."/>
            <person name="Li Z."/>
            <person name="Hsiao Y.Y."/>
            <person name="Qi Y."/>
            <person name="Fu T."/>
            <person name="Tang G.D."/>
            <person name="Zhang D."/>
            <person name="Sun W.H."/>
            <person name="Liu D.K."/>
            <person name="Li Y."/>
            <person name="Chen G.Z."/>
            <person name="Liu X.D."/>
            <person name="Liao X.Y."/>
            <person name="Jiang Y.T."/>
            <person name="Yu X."/>
            <person name="Hao Y."/>
            <person name="Huang J."/>
            <person name="Zhao X.W."/>
            <person name="Ke S."/>
            <person name="Chen Y.Y."/>
            <person name="Wu W.L."/>
            <person name="Hsu J.L."/>
            <person name="Lin Y.F."/>
            <person name="Huang M.D."/>
            <person name="Li C.Y."/>
            <person name="Huang L."/>
            <person name="Wang Z.W."/>
            <person name="Zhao X."/>
            <person name="Zhong W.Y."/>
            <person name="Peng D.H."/>
            <person name="Ahmad S."/>
            <person name="Lan S."/>
            <person name="Zhang J.S."/>
            <person name="Tsai W.C."/>
            <person name="Van de Peer Y."/>
            <person name="Liu Z.J."/>
        </authorList>
    </citation>
    <scope>NUCLEOTIDE SEQUENCE</scope>
    <source>
        <strain evidence="1">CP</strain>
    </source>
</reference>
<reference evidence="1" key="2">
    <citation type="submission" date="2023-06" db="EMBL/GenBank/DDBJ databases">
        <authorList>
            <person name="Ma L."/>
            <person name="Liu K.-W."/>
            <person name="Li Z."/>
            <person name="Hsiao Y.-Y."/>
            <person name="Qi Y."/>
            <person name="Fu T."/>
            <person name="Tang G."/>
            <person name="Zhang D."/>
            <person name="Sun W.-H."/>
            <person name="Liu D.-K."/>
            <person name="Li Y."/>
            <person name="Chen G.-Z."/>
            <person name="Liu X.-D."/>
            <person name="Liao X.-Y."/>
            <person name="Jiang Y.-T."/>
            <person name="Yu X."/>
            <person name="Hao Y."/>
            <person name="Huang J."/>
            <person name="Zhao X.-W."/>
            <person name="Ke S."/>
            <person name="Chen Y.-Y."/>
            <person name="Wu W.-L."/>
            <person name="Hsu J.-L."/>
            <person name="Lin Y.-F."/>
            <person name="Huang M.-D."/>
            <person name="Li C.-Y."/>
            <person name="Huang L."/>
            <person name="Wang Z.-W."/>
            <person name="Zhao X."/>
            <person name="Zhong W.-Y."/>
            <person name="Peng D.-H."/>
            <person name="Ahmad S."/>
            <person name="Lan S."/>
            <person name="Zhang J.-S."/>
            <person name="Tsai W.-C."/>
            <person name="Van De Peer Y."/>
            <person name="Liu Z.-J."/>
        </authorList>
    </citation>
    <scope>NUCLEOTIDE SEQUENCE</scope>
    <source>
        <strain evidence="1">CP</strain>
        <tissue evidence="1">Leaves</tissue>
    </source>
</reference>
<dbReference type="EMBL" id="JAUJYO010000013">
    <property type="protein sequence ID" value="KAK1300076.1"/>
    <property type="molecule type" value="Genomic_DNA"/>
</dbReference>
<protein>
    <submittedName>
        <fullName evidence="1">Uncharacterized protein</fullName>
    </submittedName>
</protein>
<keyword evidence="2" id="KW-1185">Reference proteome</keyword>
<accession>A0AAV9DGQ1</accession>
<evidence type="ECO:0000313" key="1">
    <source>
        <dbReference type="EMBL" id="KAK1300076.1"/>
    </source>
</evidence>